<sequence>MKPLLFTVPIVLLSITATVKGQSDNFKAYKQKLPGSKIEFNMVPIPGGTFKMGSPATEKHRSSDEGPQRTVKISPFWMASFEASRDAFDVFWKDESTSQNSDVDAITRPSAQYIDLTWGMGKEGGFPVNSMSQRAAVMYCRWLYQKTGIFFRLPTEAEWEYACRAGSTSTYYFGNNEKDLGQYGWFSTNSANKYHKSGLKKPNAWGLYDMLGNVSEWTLDHYTENAYSKIPVNAVDPKTAVNPARYPKVLKGGGYDSEASELRPANRIKSEPSWNKRDPQVPKSKWWLTDGASVGFRVVRPLKQPSPAEANAFFREILGN</sequence>
<evidence type="ECO:0000259" key="2">
    <source>
        <dbReference type="Pfam" id="PF03781"/>
    </source>
</evidence>
<dbReference type="RefSeq" id="WP_343063582.1">
    <property type="nucleotide sequence ID" value="NZ_JBHULF010000006.1"/>
</dbReference>
<dbReference type="Proteomes" id="UP000765802">
    <property type="component" value="Unassembled WGS sequence"/>
</dbReference>
<reference evidence="3 4" key="1">
    <citation type="submission" date="2016-07" db="EMBL/GenBank/DDBJ databases">
        <title>Genome analysis of Flavihumibacter stibioxidans YS-17.</title>
        <authorList>
            <person name="Shi K."/>
            <person name="Han Y."/>
            <person name="Wang G."/>
        </authorList>
    </citation>
    <scope>NUCLEOTIDE SEQUENCE [LARGE SCALE GENOMIC DNA]</scope>
    <source>
        <strain evidence="3 4">YS-17</strain>
    </source>
</reference>
<comment type="caution">
    <text evidence="3">The sequence shown here is derived from an EMBL/GenBank/DDBJ whole genome shotgun (WGS) entry which is preliminary data.</text>
</comment>
<dbReference type="EMBL" id="MBUA01000001">
    <property type="protein sequence ID" value="MBC6489715.1"/>
    <property type="molecule type" value="Genomic_DNA"/>
</dbReference>
<evidence type="ECO:0000313" key="3">
    <source>
        <dbReference type="EMBL" id="MBC6489715.1"/>
    </source>
</evidence>
<gene>
    <name evidence="3" type="ORF">BC349_01945</name>
</gene>
<dbReference type="SUPFAM" id="SSF56436">
    <property type="entry name" value="C-type lectin-like"/>
    <property type="match status" value="1"/>
</dbReference>
<name>A0ABR7M4P8_9BACT</name>
<dbReference type="Gene3D" id="3.90.1580.10">
    <property type="entry name" value="paralog of FGE (formylglycine-generating enzyme)"/>
    <property type="match status" value="1"/>
</dbReference>
<dbReference type="PANTHER" id="PTHR23150">
    <property type="entry name" value="SULFATASE MODIFYING FACTOR 1, 2"/>
    <property type="match status" value="1"/>
</dbReference>
<accession>A0ABR7M4P8</accession>
<keyword evidence="4" id="KW-1185">Reference proteome</keyword>
<feature type="domain" description="Sulfatase-modifying factor enzyme-like" evidence="2">
    <location>
        <begin position="41"/>
        <end position="274"/>
    </location>
</feature>
<dbReference type="Pfam" id="PF03781">
    <property type="entry name" value="FGE-sulfatase"/>
    <property type="match status" value="1"/>
</dbReference>
<feature type="compositionally biased region" description="Basic and acidic residues" evidence="1">
    <location>
        <begin position="268"/>
        <end position="280"/>
    </location>
</feature>
<organism evidence="3 4">
    <name type="scientific">Flavihumibacter stibioxidans</name>
    <dbReference type="NCBI Taxonomy" id="1834163"/>
    <lineage>
        <taxon>Bacteria</taxon>
        <taxon>Pseudomonadati</taxon>
        <taxon>Bacteroidota</taxon>
        <taxon>Chitinophagia</taxon>
        <taxon>Chitinophagales</taxon>
        <taxon>Chitinophagaceae</taxon>
        <taxon>Flavihumibacter</taxon>
    </lineage>
</organism>
<proteinExistence type="predicted"/>
<dbReference type="PANTHER" id="PTHR23150:SF19">
    <property type="entry name" value="FORMYLGLYCINE-GENERATING ENZYME"/>
    <property type="match status" value="1"/>
</dbReference>
<dbReference type="InterPro" id="IPR051043">
    <property type="entry name" value="Sulfatase_Mod_Factor_Kinase"/>
</dbReference>
<protein>
    <submittedName>
        <fullName evidence="3">Sulfatase-modifying factor</fullName>
    </submittedName>
</protein>
<evidence type="ECO:0000256" key="1">
    <source>
        <dbReference type="SAM" id="MobiDB-lite"/>
    </source>
</evidence>
<dbReference type="InterPro" id="IPR005532">
    <property type="entry name" value="SUMF_dom"/>
</dbReference>
<evidence type="ECO:0000313" key="4">
    <source>
        <dbReference type="Proteomes" id="UP000765802"/>
    </source>
</evidence>
<feature type="region of interest" description="Disordered" evidence="1">
    <location>
        <begin position="256"/>
        <end position="281"/>
    </location>
</feature>
<dbReference type="InterPro" id="IPR016187">
    <property type="entry name" value="CTDL_fold"/>
</dbReference>
<dbReference type="InterPro" id="IPR042095">
    <property type="entry name" value="SUMF_sf"/>
</dbReference>